<evidence type="ECO:0000313" key="1">
    <source>
        <dbReference type="EMBL" id="SDK75519.1"/>
    </source>
</evidence>
<dbReference type="EMBL" id="FNFU01000012">
    <property type="protein sequence ID" value="SDK75519.1"/>
    <property type="molecule type" value="Genomic_DNA"/>
</dbReference>
<reference evidence="1 2" key="1">
    <citation type="submission" date="2016-10" db="EMBL/GenBank/DDBJ databases">
        <authorList>
            <person name="de Groot N.N."/>
        </authorList>
    </citation>
    <scope>NUCLEOTIDE SEQUENCE [LARGE SCALE GENOMIC DNA]</scope>
    <source>
        <strain evidence="1 2">CGMCC 1.5382</strain>
    </source>
</reference>
<proteinExistence type="predicted"/>
<keyword evidence="2" id="KW-1185">Reference proteome</keyword>
<dbReference type="SUPFAM" id="SSF52833">
    <property type="entry name" value="Thioredoxin-like"/>
    <property type="match status" value="1"/>
</dbReference>
<sequence length="148" mass="15585">MNPLTALTVILALVAAATALGLVWRARQGRIATVSGVVITPTDVASDVPFGRNATLLQFSTELCARCPGTSRLLAGVASSRPGVAHLDVDLTHRADLANRYRVMQTPTTLILDGDGRVRARIGGVPHRSGIARHLDDLTGSNNVSLAR</sequence>
<dbReference type="Gene3D" id="3.40.30.10">
    <property type="entry name" value="Glutaredoxin"/>
    <property type="match status" value="1"/>
</dbReference>
<accession>A0A1G9EH97</accession>
<evidence type="ECO:0000313" key="2">
    <source>
        <dbReference type="Proteomes" id="UP000198701"/>
    </source>
</evidence>
<dbReference type="InterPro" id="IPR036249">
    <property type="entry name" value="Thioredoxin-like_sf"/>
</dbReference>
<dbReference type="Proteomes" id="UP000198701">
    <property type="component" value="Unassembled WGS sequence"/>
</dbReference>
<dbReference type="AlphaFoldDB" id="A0A1G9EH97"/>
<dbReference type="OrthoDB" id="1495530at2"/>
<dbReference type="STRING" id="386301.SAMN05216282_11254"/>
<gene>
    <name evidence="1" type="ORF">SAMN05216282_11254</name>
</gene>
<dbReference type="CDD" id="cd02947">
    <property type="entry name" value="TRX_family"/>
    <property type="match status" value="1"/>
</dbReference>
<name>A0A1G9EH97_9MICO</name>
<organism evidence="1 2">
    <name type="scientific">Cryobacterium psychrotolerans</name>
    <dbReference type="NCBI Taxonomy" id="386301"/>
    <lineage>
        <taxon>Bacteria</taxon>
        <taxon>Bacillati</taxon>
        <taxon>Actinomycetota</taxon>
        <taxon>Actinomycetes</taxon>
        <taxon>Micrococcales</taxon>
        <taxon>Microbacteriaceae</taxon>
        <taxon>Cryobacterium</taxon>
    </lineage>
</organism>
<dbReference type="RefSeq" id="WP_092323926.1">
    <property type="nucleotide sequence ID" value="NZ_FNFU01000012.1"/>
</dbReference>
<protein>
    <submittedName>
        <fullName evidence="1">Thioredoxin</fullName>
    </submittedName>
</protein>